<protein>
    <submittedName>
        <fullName evidence="4">DUF4232 domain-containing protein</fullName>
    </submittedName>
</protein>
<evidence type="ECO:0000256" key="1">
    <source>
        <dbReference type="SAM" id="MobiDB-lite"/>
    </source>
</evidence>
<gene>
    <name evidence="4" type="ORF">AB0E61_01725</name>
</gene>
<comment type="caution">
    <text evidence="4">The sequence shown here is derived from an EMBL/GenBank/DDBJ whole genome shotgun (WGS) entry which is preliminary data.</text>
</comment>
<reference evidence="4 5" key="1">
    <citation type="submission" date="2024-06" db="EMBL/GenBank/DDBJ databases">
        <title>The Natural Products Discovery Center: Release of the First 8490 Sequenced Strains for Exploring Actinobacteria Biosynthetic Diversity.</title>
        <authorList>
            <person name="Kalkreuter E."/>
            <person name="Kautsar S.A."/>
            <person name="Yang D."/>
            <person name="Bader C.D."/>
            <person name="Teijaro C.N."/>
            <person name="Fluegel L."/>
            <person name="Davis C.M."/>
            <person name="Simpson J.R."/>
            <person name="Lauterbach L."/>
            <person name="Steele A.D."/>
            <person name="Gui C."/>
            <person name="Meng S."/>
            <person name="Li G."/>
            <person name="Viehrig K."/>
            <person name="Ye F."/>
            <person name="Su P."/>
            <person name="Kiefer A.F."/>
            <person name="Nichols A."/>
            <person name="Cepeda A.J."/>
            <person name="Yan W."/>
            <person name="Fan B."/>
            <person name="Jiang Y."/>
            <person name="Adhikari A."/>
            <person name="Zheng C.-J."/>
            <person name="Schuster L."/>
            <person name="Cowan T.M."/>
            <person name="Smanski M.J."/>
            <person name="Chevrette M.G."/>
            <person name="De Carvalho L.P.S."/>
            <person name="Shen B."/>
        </authorList>
    </citation>
    <scope>NUCLEOTIDE SEQUENCE [LARGE SCALE GENOMIC DNA]</scope>
    <source>
        <strain evidence="4 5">NPDC033039</strain>
    </source>
</reference>
<evidence type="ECO:0000313" key="4">
    <source>
        <dbReference type="EMBL" id="MEU3708803.1"/>
    </source>
</evidence>
<keyword evidence="2" id="KW-0732">Signal</keyword>
<evidence type="ECO:0000259" key="3">
    <source>
        <dbReference type="Pfam" id="PF14016"/>
    </source>
</evidence>
<dbReference type="RefSeq" id="WP_030279528.1">
    <property type="nucleotide sequence ID" value="NZ_JBEZVI010000001.1"/>
</dbReference>
<dbReference type="Pfam" id="PF14016">
    <property type="entry name" value="DUF4232"/>
    <property type="match status" value="1"/>
</dbReference>
<evidence type="ECO:0000313" key="5">
    <source>
        <dbReference type="Proteomes" id="UP001550853"/>
    </source>
</evidence>
<accession>A0ABV2YST0</accession>
<evidence type="ECO:0000256" key="2">
    <source>
        <dbReference type="SAM" id="SignalP"/>
    </source>
</evidence>
<feature type="domain" description="DUF4232" evidence="3">
    <location>
        <begin position="95"/>
        <end position="207"/>
    </location>
</feature>
<keyword evidence="5" id="KW-1185">Reference proteome</keyword>
<dbReference type="Proteomes" id="UP001550853">
    <property type="component" value="Unassembled WGS sequence"/>
</dbReference>
<name>A0ABV2YST0_9ACTN</name>
<dbReference type="EMBL" id="JBEZVI010000001">
    <property type="protein sequence ID" value="MEU3708803.1"/>
    <property type="molecule type" value="Genomic_DNA"/>
</dbReference>
<dbReference type="PROSITE" id="PS51257">
    <property type="entry name" value="PROKAR_LIPOPROTEIN"/>
    <property type="match status" value="1"/>
</dbReference>
<dbReference type="InterPro" id="IPR025326">
    <property type="entry name" value="DUF4232"/>
</dbReference>
<feature type="region of interest" description="Disordered" evidence="1">
    <location>
        <begin position="50"/>
        <end position="93"/>
    </location>
</feature>
<sequence>MRSLTIRRRTLRVAAAALTAAAGLTLTACSGGDAGTKAADRVDSAAVAQENVGSGASTAVEDGRAQGDAGTKGGPHADSAGRGATNSATAQSKRCHTNELKAAIATGDDAAPDPDAQGSTTTSVVLTNSGDRSCTLAGFPGVDVISESGEAWSLARSSAKYSGITLAPGETTDFTINVAMTDLGGDAWLASYLKITPPNETTSLRADWPWGPLLDQSGATHPATYVNPIG</sequence>
<proteinExistence type="predicted"/>
<feature type="chain" id="PRO_5045493517" evidence="2">
    <location>
        <begin position="31"/>
        <end position="230"/>
    </location>
</feature>
<feature type="signal peptide" evidence="2">
    <location>
        <begin position="1"/>
        <end position="30"/>
    </location>
</feature>
<organism evidence="4 5">
    <name type="scientific">Streptomyces catenulae</name>
    <dbReference type="NCBI Taxonomy" id="66875"/>
    <lineage>
        <taxon>Bacteria</taxon>
        <taxon>Bacillati</taxon>
        <taxon>Actinomycetota</taxon>
        <taxon>Actinomycetes</taxon>
        <taxon>Kitasatosporales</taxon>
        <taxon>Streptomycetaceae</taxon>
        <taxon>Streptomyces</taxon>
    </lineage>
</organism>